<keyword evidence="1" id="KW-1133">Transmembrane helix</keyword>
<keyword evidence="2" id="KW-0732">Signal</keyword>
<keyword evidence="1" id="KW-0812">Transmembrane</keyword>
<comment type="caution">
    <text evidence="3">The sequence shown here is derived from an EMBL/GenBank/DDBJ whole genome shotgun (WGS) entry which is preliminary data.</text>
</comment>
<gene>
    <name evidence="3" type="ORF">JIN82_11225</name>
</gene>
<keyword evidence="4" id="KW-1185">Reference proteome</keyword>
<evidence type="ECO:0000256" key="1">
    <source>
        <dbReference type="SAM" id="Phobius"/>
    </source>
</evidence>
<feature type="signal peptide" evidence="2">
    <location>
        <begin position="1"/>
        <end position="21"/>
    </location>
</feature>
<accession>A0A8J7MDE1</accession>
<dbReference type="EMBL" id="JAENIM010000041">
    <property type="protein sequence ID" value="MBK1791724.1"/>
    <property type="molecule type" value="Genomic_DNA"/>
</dbReference>
<dbReference type="AlphaFoldDB" id="A0A8J7MDE1"/>
<feature type="chain" id="PRO_5035306568" evidence="2">
    <location>
        <begin position="22"/>
        <end position="612"/>
    </location>
</feature>
<protein>
    <submittedName>
        <fullName evidence="3">Uncharacterized protein</fullName>
    </submittedName>
</protein>
<evidence type="ECO:0000313" key="3">
    <source>
        <dbReference type="EMBL" id="MBK1791724.1"/>
    </source>
</evidence>
<proteinExistence type="predicted"/>
<dbReference type="Proteomes" id="UP000624703">
    <property type="component" value="Unassembled WGS sequence"/>
</dbReference>
<evidence type="ECO:0000256" key="2">
    <source>
        <dbReference type="SAM" id="SignalP"/>
    </source>
</evidence>
<organism evidence="3 4">
    <name type="scientific">Persicirhabdus sediminis</name>
    <dbReference type="NCBI Taxonomy" id="454144"/>
    <lineage>
        <taxon>Bacteria</taxon>
        <taxon>Pseudomonadati</taxon>
        <taxon>Verrucomicrobiota</taxon>
        <taxon>Verrucomicrobiia</taxon>
        <taxon>Verrucomicrobiales</taxon>
        <taxon>Verrucomicrobiaceae</taxon>
        <taxon>Persicirhabdus</taxon>
    </lineage>
</organism>
<sequence>MRSLINFLSVILALSWLTASAQERIIDYSESNGLCTVTVTNKFDILPASGHAPIVVELSNGSNRERSWNFAFRSIHRTDSFDSKDSIVESSYNLSCPAGAKQRYELSVPLVSLLSSSIRSYSSYSNGTALKLDVYASGERKQQGSMSSMPQENNWPSALISNQLSVNNLSKLESELVTYLTKSSSRGHSSYDKFAGTFIAEELPSDWRIYSGFNAMLISLDEWRKTPATSQKTIQRWVEQGGQLTICDSASSLTTSQLFNVTTEPAELKHKGSTALGMGTIQFYQLNSTSSIKNKADLVMSMSDLADNTQSTQLANGRTSHDWSLYRSLGVKSSFVEFFVIILVLFALIVGPVNFFCFAKKGKRHRLFITTPAISIIASLLMIALILIIDGINGKGARVALVEVDPANHQFIIQQDQCLRAGVLVEARGEIADDVFISPIKMPVSDWTRVSSMNESSLRLKYADSENGKQLSGDWLLSRSDLGFYLEQQMPTRAKVELSHNNGQPAATSSFDKVLNEFCYRDAEGQVWWAKSLTPGKLTQLSKDEHNQKFETFLANNQKAYSETLRDRIQLLSSQNERFFALSDQPPFISSFEQISWNDKTSIITGKAKLTN</sequence>
<feature type="transmembrane region" description="Helical" evidence="1">
    <location>
        <begin position="367"/>
        <end position="389"/>
    </location>
</feature>
<reference evidence="3" key="1">
    <citation type="submission" date="2021-01" db="EMBL/GenBank/DDBJ databases">
        <title>Modified the classification status of verrucomicrobia.</title>
        <authorList>
            <person name="Feng X."/>
        </authorList>
    </citation>
    <scope>NUCLEOTIDE SEQUENCE</scope>
    <source>
        <strain evidence="3">_KCTC 22039</strain>
    </source>
</reference>
<keyword evidence="1" id="KW-0472">Membrane</keyword>
<name>A0A8J7MDE1_9BACT</name>
<feature type="transmembrane region" description="Helical" evidence="1">
    <location>
        <begin position="335"/>
        <end position="355"/>
    </location>
</feature>
<evidence type="ECO:0000313" key="4">
    <source>
        <dbReference type="Proteomes" id="UP000624703"/>
    </source>
</evidence>
<dbReference type="RefSeq" id="WP_200311743.1">
    <property type="nucleotide sequence ID" value="NZ_JAENIM010000041.1"/>
</dbReference>